<dbReference type="Proteomes" id="UP000197097">
    <property type="component" value="Unassembled WGS sequence"/>
</dbReference>
<feature type="domain" description="Core-binding (CB)" evidence="6">
    <location>
        <begin position="66"/>
        <end position="147"/>
    </location>
</feature>
<dbReference type="PROSITE" id="PS51900">
    <property type="entry name" value="CB"/>
    <property type="match status" value="1"/>
</dbReference>
<evidence type="ECO:0000313" key="8">
    <source>
        <dbReference type="Proteomes" id="UP000197097"/>
    </source>
</evidence>
<reference evidence="7 8" key="1">
    <citation type="journal article" date="2002" name="Int. J. Syst. Evol. Microbiol.">
        <title>Sphingopyxis witflariensis sp. nov., isolated from activated sludge.</title>
        <authorList>
            <person name="Kampfer P."/>
            <person name="Witzenberger R."/>
            <person name="Denner E.B."/>
            <person name="Busse H.J."/>
            <person name="Neef A."/>
        </authorList>
    </citation>
    <scope>NUCLEOTIDE SEQUENCE [LARGE SCALE GENOMIC DNA]</scope>
    <source>
        <strain evidence="7 8">DSM 14551</strain>
    </source>
</reference>
<dbReference type="PANTHER" id="PTHR30629:SF2">
    <property type="entry name" value="PROPHAGE INTEGRASE INTS-RELATED"/>
    <property type="match status" value="1"/>
</dbReference>
<evidence type="ECO:0000256" key="5">
    <source>
        <dbReference type="PROSITE-ProRule" id="PRU01248"/>
    </source>
</evidence>
<protein>
    <recommendedName>
        <fullName evidence="6">Core-binding (CB) domain-containing protein</fullName>
    </recommendedName>
</protein>
<evidence type="ECO:0000256" key="2">
    <source>
        <dbReference type="ARBA" id="ARBA00022908"/>
    </source>
</evidence>
<dbReference type="InterPro" id="IPR002104">
    <property type="entry name" value="Integrase_catalytic"/>
</dbReference>
<keyword evidence="2" id="KW-0229">DNA integration</keyword>
<dbReference type="SUPFAM" id="SSF56349">
    <property type="entry name" value="DNA breaking-rejoining enzymes"/>
    <property type="match status" value="1"/>
</dbReference>
<evidence type="ECO:0000313" key="7">
    <source>
        <dbReference type="EMBL" id="OWQ87762.1"/>
    </source>
</evidence>
<dbReference type="GO" id="GO:0006310">
    <property type="term" value="P:DNA recombination"/>
    <property type="evidence" value="ECO:0007669"/>
    <property type="project" value="UniProtKB-KW"/>
</dbReference>
<organism evidence="7 8">
    <name type="scientific">Sphingopyxis witflariensis</name>
    <dbReference type="NCBI Taxonomy" id="173675"/>
    <lineage>
        <taxon>Bacteria</taxon>
        <taxon>Pseudomonadati</taxon>
        <taxon>Pseudomonadota</taxon>
        <taxon>Alphaproteobacteria</taxon>
        <taxon>Sphingomonadales</taxon>
        <taxon>Sphingomonadaceae</taxon>
        <taxon>Sphingopyxis</taxon>
    </lineage>
</organism>
<keyword evidence="3 5" id="KW-0238">DNA-binding</keyword>
<dbReference type="GO" id="GO:0015074">
    <property type="term" value="P:DNA integration"/>
    <property type="evidence" value="ECO:0007669"/>
    <property type="project" value="UniProtKB-KW"/>
</dbReference>
<evidence type="ECO:0000259" key="6">
    <source>
        <dbReference type="PROSITE" id="PS51900"/>
    </source>
</evidence>
<dbReference type="InterPro" id="IPR013762">
    <property type="entry name" value="Integrase-like_cat_sf"/>
</dbReference>
<dbReference type="InterPro" id="IPR038488">
    <property type="entry name" value="Integrase_DNA-bd_sf"/>
</dbReference>
<evidence type="ECO:0000256" key="1">
    <source>
        <dbReference type="ARBA" id="ARBA00008857"/>
    </source>
</evidence>
<dbReference type="Gene3D" id="1.10.443.10">
    <property type="entry name" value="Intergrase catalytic core"/>
    <property type="match status" value="1"/>
</dbReference>
<sequence>MRLDRPGGASSWVCRVQKHGNRRDFGLGSCQKVSLAQARELAREIRSQIALGIDPQFERRKRQAVPNFKEAAARVYEVHSKTWRNGKHHAQWTRTLELYAFPHIGKFRVDQITGPMIRDLLEEIWLDKPETARRVRQRVGAVLDWAYASGYRDTEAPMRAITKGLPRQPRRDNHFAAMPYEDVPAFIQTLRERESFSRLALEFAIFTAARSGEVRGATWDEFDLEKGLWKLSKGRMKAFREHVVPLSRRPLRIVQRCARLRIAGCELVFPGIRRNRPLSDMTLSKLVILGGTARMEQVAIFGDGKEDQAVNAAKQFFEQGLHRHSARLQSVAHLRVCLHQTLSKLFERGGDIGVEILSRLDALLESGLAPLLKRTVGYGCALSTKAGGVGEKPECGEVCKHLVAEHGAQVSLDPRGAREAAIVTHQARAVAGKDEAPKGMIGAVQPILQKRHRASASPSAFRVPELRLRFRESVGVRNRRGGDNWDAPRLGLPGNPIVPIAVAMFDGADQIGEAETLREEIVRK</sequence>
<dbReference type="EMBL" id="NISJ01000034">
    <property type="protein sequence ID" value="OWQ87762.1"/>
    <property type="molecule type" value="Genomic_DNA"/>
</dbReference>
<keyword evidence="8" id="KW-1185">Reference proteome</keyword>
<dbReference type="InterPro" id="IPR010998">
    <property type="entry name" value="Integrase_recombinase_N"/>
</dbReference>
<gene>
    <name evidence="7" type="ORF">CDQ91_20800</name>
</gene>
<name>A0A246J5G2_9SPHN</name>
<dbReference type="Pfam" id="PF22022">
    <property type="entry name" value="Phage_int_M"/>
    <property type="match status" value="1"/>
</dbReference>
<dbReference type="AlphaFoldDB" id="A0A246J5G2"/>
<evidence type="ECO:0000256" key="4">
    <source>
        <dbReference type="ARBA" id="ARBA00023172"/>
    </source>
</evidence>
<dbReference type="InterPro" id="IPR025166">
    <property type="entry name" value="Integrase_DNA_bind_dom"/>
</dbReference>
<dbReference type="OrthoDB" id="7388552at2"/>
<keyword evidence="4" id="KW-0233">DNA recombination</keyword>
<comment type="similarity">
    <text evidence="1">Belongs to the 'phage' integrase family.</text>
</comment>
<dbReference type="InterPro" id="IPR011010">
    <property type="entry name" value="DNA_brk_join_enz"/>
</dbReference>
<dbReference type="Pfam" id="PF00589">
    <property type="entry name" value="Phage_integrase"/>
    <property type="match status" value="1"/>
</dbReference>
<dbReference type="Gene3D" id="3.30.160.390">
    <property type="entry name" value="Integrase, DNA-binding domain"/>
    <property type="match status" value="1"/>
</dbReference>
<comment type="caution">
    <text evidence="7">The sequence shown here is derived from an EMBL/GenBank/DDBJ whole genome shotgun (WGS) entry which is preliminary data.</text>
</comment>
<dbReference type="Gene3D" id="1.10.150.130">
    <property type="match status" value="1"/>
</dbReference>
<dbReference type="InterPro" id="IPR050808">
    <property type="entry name" value="Phage_Integrase"/>
</dbReference>
<dbReference type="InterPro" id="IPR053876">
    <property type="entry name" value="Phage_int_M"/>
</dbReference>
<proteinExistence type="inferred from homology"/>
<dbReference type="Pfam" id="PF13356">
    <property type="entry name" value="Arm-DNA-bind_3"/>
    <property type="match status" value="1"/>
</dbReference>
<accession>A0A246J5G2</accession>
<dbReference type="GO" id="GO:0003677">
    <property type="term" value="F:DNA binding"/>
    <property type="evidence" value="ECO:0007669"/>
    <property type="project" value="UniProtKB-UniRule"/>
</dbReference>
<evidence type="ECO:0000256" key="3">
    <source>
        <dbReference type="ARBA" id="ARBA00023125"/>
    </source>
</evidence>
<dbReference type="InterPro" id="IPR044068">
    <property type="entry name" value="CB"/>
</dbReference>
<dbReference type="PANTHER" id="PTHR30629">
    <property type="entry name" value="PROPHAGE INTEGRASE"/>
    <property type="match status" value="1"/>
</dbReference>